<comment type="function">
    <text evidence="9">DNA primase is the polymerase that synthesizes small RNA primers for the Okazaki fragments made during discontinuous DNA replication.</text>
</comment>
<evidence type="ECO:0000256" key="1">
    <source>
        <dbReference type="ARBA" id="ARBA00010564"/>
    </source>
</evidence>
<dbReference type="PIRSF" id="PIRSF009449">
    <property type="entry name" value="DNA_primase_large_subunit"/>
    <property type="match status" value="1"/>
</dbReference>
<evidence type="ECO:0000256" key="8">
    <source>
        <dbReference type="ARBA" id="ARBA00023125"/>
    </source>
</evidence>
<gene>
    <name evidence="12" type="ORF">LECACI_7A005800</name>
</gene>
<evidence type="ECO:0000256" key="2">
    <source>
        <dbReference type="ARBA" id="ARBA00022485"/>
    </source>
</evidence>
<keyword evidence="5 9" id="KW-0479">Metal-binding</keyword>
<feature type="binding site" evidence="10">
    <location>
        <position position="301"/>
    </location>
    <ligand>
        <name>[4Fe-4S] cluster</name>
        <dbReference type="ChEBI" id="CHEBI:49883"/>
    </ligand>
</feature>
<reference evidence="12" key="1">
    <citation type="submission" date="2023-11" db="EMBL/GenBank/DDBJ databases">
        <authorList>
            <person name="Alioto T."/>
            <person name="Alioto T."/>
            <person name="Gomez Garrido J."/>
        </authorList>
    </citation>
    <scope>NUCLEOTIDE SEQUENCE</scope>
</reference>
<organism evidence="12 13">
    <name type="scientific">Lecanosticta acicola</name>
    <dbReference type="NCBI Taxonomy" id="111012"/>
    <lineage>
        <taxon>Eukaryota</taxon>
        <taxon>Fungi</taxon>
        <taxon>Dikarya</taxon>
        <taxon>Ascomycota</taxon>
        <taxon>Pezizomycotina</taxon>
        <taxon>Dothideomycetes</taxon>
        <taxon>Dothideomycetidae</taxon>
        <taxon>Mycosphaerellales</taxon>
        <taxon>Mycosphaerellaceae</taxon>
        <taxon>Lecanosticta</taxon>
    </lineage>
</organism>
<evidence type="ECO:0000313" key="13">
    <source>
        <dbReference type="Proteomes" id="UP001296104"/>
    </source>
</evidence>
<feature type="binding site" evidence="10">
    <location>
        <position position="401"/>
    </location>
    <ligand>
        <name>[4Fe-4S] cluster</name>
        <dbReference type="ChEBI" id="CHEBI:49883"/>
    </ligand>
</feature>
<keyword evidence="6 9" id="KW-0408">Iron</keyword>
<comment type="caution">
    <text evidence="12">The sequence shown here is derived from an EMBL/GenBank/DDBJ whole genome shotgun (WGS) entry which is preliminary data.</text>
</comment>
<evidence type="ECO:0000313" key="12">
    <source>
        <dbReference type="EMBL" id="CAK4030642.1"/>
    </source>
</evidence>
<dbReference type="GO" id="GO:0003677">
    <property type="term" value="F:DNA binding"/>
    <property type="evidence" value="ECO:0007669"/>
    <property type="project" value="UniProtKB-UniRule"/>
</dbReference>
<dbReference type="Pfam" id="PF04104">
    <property type="entry name" value="DNA_primase_lrg"/>
    <property type="match status" value="1"/>
</dbReference>
<dbReference type="Proteomes" id="UP001296104">
    <property type="component" value="Unassembled WGS sequence"/>
</dbReference>
<sequence length="506" mass="58229">MLAISSAPRIDAKKRAVAPRKQQFGSAKYVEQDYPHRLNFYVIPPTGDVTLEEFEEWAIARLKVLAELEACQFRNKTPEETAEYMRPILNKHLPLSTNSSRNSESPLEREKDHYSHWTLRLAFASTLDLRQRFARLETQLFKLRMQQEDLRERREFIGSLPMSWETVSDDEKSIWLNDLKAATNVKKDEEQTWFKCDWEAVPDLVERRQVLLKKGKAYVHVREQTNMVVNEFSRQLGSGLELAARFLPRMDEDNRLAPILHHLSQSFVAPDAEYAESSSLGDGANITAASIDGLSSQFPLCMQNLHRELKKNSHLKHFGRLQYTLFLKGIGLNLQECITFWRRSFKLITDDKFKSEYLYNIRHAYGDVGGDANRRGRGYTPYSCQKLLTEALPAAGQNHGCPYRTYSQDNLIALLQNVGVTDRDLLKTIREDVGKQRYHIACNRVFESTHKNEIRKVKDESLWPASELDTILHPNTYFKRSFLLKNLGKVQSGDIGVDGPTSSSNV</sequence>
<evidence type="ECO:0000256" key="7">
    <source>
        <dbReference type="ARBA" id="ARBA00023014"/>
    </source>
</evidence>
<dbReference type="Pfam" id="PF26466">
    <property type="entry name" value="DNA_primase_lrg_N"/>
    <property type="match status" value="1"/>
</dbReference>
<protein>
    <recommendedName>
        <fullName evidence="9">DNA primase large subunit</fullName>
    </recommendedName>
</protein>
<evidence type="ECO:0000259" key="11">
    <source>
        <dbReference type="Pfam" id="PF04104"/>
    </source>
</evidence>
<dbReference type="GO" id="GO:0005658">
    <property type="term" value="C:alpha DNA polymerase:primase complex"/>
    <property type="evidence" value="ECO:0007669"/>
    <property type="project" value="UniProtKB-ARBA"/>
</dbReference>
<accession>A0AAI8Z1C3</accession>
<dbReference type="PANTHER" id="PTHR10537">
    <property type="entry name" value="DNA PRIMASE LARGE SUBUNIT"/>
    <property type="match status" value="1"/>
</dbReference>
<dbReference type="GO" id="GO:0006270">
    <property type="term" value="P:DNA replication initiation"/>
    <property type="evidence" value="ECO:0007669"/>
    <property type="project" value="TreeGrafter"/>
</dbReference>
<dbReference type="InterPro" id="IPR016558">
    <property type="entry name" value="DNA_primase_lsu_euk"/>
</dbReference>
<keyword evidence="8 9" id="KW-0238">DNA-binding</keyword>
<dbReference type="CDD" id="cd07322">
    <property type="entry name" value="PriL_PriS_Eukaryotic"/>
    <property type="match status" value="1"/>
</dbReference>
<keyword evidence="4 9" id="KW-0235">DNA replication</keyword>
<feature type="domain" description="DNA primase large subunit C-terminal" evidence="11">
    <location>
        <begin position="296"/>
        <end position="478"/>
    </location>
</feature>
<evidence type="ECO:0000256" key="3">
    <source>
        <dbReference type="ARBA" id="ARBA00022515"/>
    </source>
</evidence>
<keyword evidence="3 9" id="KW-0639">Primosome</keyword>
<evidence type="ECO:0000256" key="5">
    <source>
        <dbReference type="ARBA" id="ARBA00022723"/>
    </source>
</evidence>
<feature type="binding site" evidence="10">
    <location>
        <position position="384"/>
    </location>
    <ligand>
        <name>[4Fe-4S] cluster</name>
        <dbReference type="ChEBI" id="CHEBI:49883"/>
    </ligand>
</feature>
<name>A0AAI8Z1C3_9PEZI</name>
<keyword evidence="7 9" id="KW-0411">Iron-sulfur</keyword>
<dbReference type="GO" id="GO:0051539">
    <property type="term" value="F:4 iron, 4 sulfur cluster binding"/>
    <property type="evidence" value="ECO:0007669"/>
    <property type="project" value="UniProtKB-UniRule"/>
</dbReference>
<evidence type="ECO:0000256" key="6">
    <source>
        <dbReference type="ARBA" id="ARBA00023004"/>
    </source>
</evidence>
<dbReference type="GO" id="GO:0046872">
    <property type="term" value="F:metal ion binding"/>
    <property type="evidence" value="ECO:0007669"/>
    <property type="project" value="UniProtKB-UniRule"/>
</dbReference>
<dbReference type="InterPro" id="IPR058560">
    <property type="entry name" value="DNA_primase_C"/>
</dbReference>
<dbReference type="InterPro" id="IPR007238">
    <property type="entry name" value="DNA_primase_lsu_euk/arc"/>
</dbReference>
<evidence type="ECO:0000256" key="4">
    <source>
        <dbReference type="ARBA" id="ARBA00022705"/>
    </source>
</evidence>
<dbReference type="GO" id="GO:0006269">
    <property type="term" value="P:DNA replication, synthesis of primer"/>
    <property type="evidence" value="ECO:0007669"/>
    <property type="project" value="UniProtKB-KW"/>
</dbReference>
<dbReference type="Gene3D" id="1.20.930.80">
    <property type="match status" value="1"/>
</dbReference>
<dbReference type="AlphaFoldDB" id="A0AAI8Z1C3"/>
<dbReference type="PANTHER" id="PTHR10537:SF3">
    <property type="entry name" value="DNA PRIMASE LARGE SUBUNIT"/>
    <property type="match status" value="1"/>
</dbReference>
<proteinExistence type="inferred from homology"/>
<keyword evidence="13" id="KW-1185">Reference proteome</keyword>
<dbReference type="EMBL" id="CAVMBE010000038">
    <property type="protein sequence ID" value="CAK4030642.1"/>
    <property type="molecule type" value="Genomic_DNA"/>
</dbReference>
<dbReference type="FunFam" id="1.20.930.80:FF:000003">
    <property type="entry name" value="DNA primase large subunit"/>
    <property type="match status" value="1"/>
</dbReference>
<evidence type="ECO:0000256" key="10">
    <source>
        <dbReference type="PIRSR" id="PIRSR009449-1"/>
    </source>
</evidence>
<evidence type="ECO:0000256" key="9">
    <source>
        <dbReference type="PIRNR" id="PIRNR009449"/>
    </source>
</evidence>
<comment type="similarity">
    <text evidence="1 9">Belongs to the eukaryotic-type primase large subunit family.</text>
</comment>
<comment type="cofactor">
    <cofactor evidence="9">
        <name>[4Fe-4S] cluster</name>
        <dbReference type="ChEBI" id="CHEBI:49883"/>
    </cofactor>
    <text evidence="9">Binds 1 [4Fe-4S] cluster.</text>
</comment>
<keyword evidence="2 9" id="KW-0004">4Fe-4S</keyword>
<feature type="binding site" evidence="10">
    <location>
        <position position="442"/>
    </location>
    <ligand>
        <name>[4Fe-4S] cluster</name>
        <dbReference type="ChEBI" id="CHEBI:49883"/>
    </ligand>
</feature>